<dbReference type="Gene3D" id="3.90.105.10">
    <property type="entry name" value="Molybdopterin biosynthesis moea protein, domain 2"/>
    <property type="match status" value="1"/>
</dbReference>
<dbReference type="InterPro" id="IPR036135">
    <property type="entry name" value="MoeA_linker/N_sf"/>
</dbReference>
<dbReference type="CDD" id="cd00887">
    <property type="entry name" value="MoeA"/>
    <property type="match status" value="1"/>
</dbReference>
<dbReference type="GO" id="GO:0005829">
    <property type="term" value="C:cytosol"/>
    <property type="evidence" value="ECO:0007669"/>
    <property type="project" value="TreeGrafter"/>
</dbReference>
<name>A0A4R6P538_9GAMM</name>
<dbReference type="SMART" id="SM00852">
    <property type="entry name" value="MoCF_biosynth"/>
    <property type="match status" value="1"/>
</dbReference>
<comment type="cofactor">
    <cofactor evidence="1 11">
        <name>Mg(2+)</name>
        <dbReference type="ChEBI" id="CHEBI:18420"/>
    </cofactor>
</comment>
<accession>A0A4R6P538</accession>
<feature type="domain" description="MoaB/Mog" evidence="12">
    <location>
        <begin position="184"/>
        <end position="327"/>
    </location>
</feature>
<keyword evidence="8 11" id="KW-0460">Magnesium</keyword>
<dbReference type="Gene3D" id="3.40.980.10">
    <property type="entry name" value="MoaB/Mog-like domain"/>
    <property type="match status" value="1"/>
</dbReference>
<dbReference type="GO" id="GO:0061599">
    <property type="term" value="F:molybdopterin molybdotransferase activity"/>
    <property type="evidence" value="ECO:0007669"/>
    <property type="project" value="UniProtKB-UniRule"/>
</dbReference>
<dbReference type="PANTHER" id="PTHR10192:SF5">
    <property type="entry name" value="GEPHYRIN"/>
    <property type="match status" value="1"/>
</dbReference>
<dbReference type="GO" id="GO:0006777">
    <property type="term" value="P:Mo-molybdopterin cofactor biosynthetic process"/>
    <property type="evidence" value="ECO:0007669"/>
    <property type="project" value="UniProtKB-UniRule"/>
</dbReference>
<comment type="pathway">
    <text evidence="3 11">Cofactor biosynthesis; molybdopterin biosynthesis.</text>
</comment>
<dbReference type="SUPFAM" id="SSF63867">
    <property type="entry name" value="MoeA C-terminal domain-like"/>
    <property type="match status" value="1"/>
</dbReference>
<dbReference type="RefSeq" id="WP_133539917.1">
    <property type="nucleotide sequence ID" value="NZ_SNXI01000010.1"/>
</dbReference>
<keyword evidence="9 11" id="KW-0501">Molybdenum cofactor biosynthesis</keyword>
<keyword evidence="7 11" id="KW-0479">Metal-binding</keyword>
<evidence type="ECO:0000313" key="14">
    <source>
        <dbReference type="Proteomes" id="UP000295531"/>
    </source>
</evidence>
<evidence type="ECO:0000259" key="12">
    <source>
        <dbReference type="SMART" id="SM00852"/>
    </source>
</evidence>
<proteinExistence type="inferred from homology"/>
<evidence type="ECO:0000313" key="13">
    <source>
        <dbReference type="EMBL" id="TDP32150.1"/>
    </source>
</evidence>
<dbReference type="Pfam" id="PF03454">
    <property type="entry name" value="MoeA_C"/>
    <property type="match status" value="1"/>
</dbReference>
<gene>
    <name evidence="13" type="ORF">DEU29_1109</name>
</gene>
<evidence type="ECO:0000256" key="11">
    <source>
        <dbReference type="RuleBase" id="RU365090"/>
    </source>
</evidence>
<dbReference type="EC" id="2.10.1.1" evidence="11"/>
<keyword evidence="6 11" id="KW-0808">Transferase</keyword>
<dbReference type="InterPro" id="IPR001453">
    <property type="entry name" value="MoaB/Mog_dom"/>
</dbReference>
<dbReference type="PANTHER" id="PTHR10192">
    <property type="entry name" value="MOLYBDOPTERIN BIOSYNTHESIS PROTEIN"/>
    <property type="match status" value="1"/>
</dbReference>
<sequence>MSNATAPMMPFDDAIATMLAQVSASESSETVPLTQALDRIAAEDIVSPIDVPGHNNSAMDGYAVKAGSAQVGDELKVIGVAAAGHPFAKELGDGECVRIMTGATIPTGADAIVIQENVTANTEAGAITINQAAAVGDNIRLQGADIKLGHAVIATGERLSPVDIGLLASLGIAEVKVKRKLTVAIFSTGDELVAPGAPLESGQIYDSNRYLIHAMLQRFNADIIDLGRLPDDLGKIKDALSEAASQADAIITSGGVSVGDADHTKAALDALGDVGFWKVAMKPGKPFAFGRIGAKQADNGAWFFGLPGNPVAAAVTMDQLVQPVLIQLAGQQPTASPVFNAAADEAFKKRPGRADFQRATYWQDPQGPLKVKSAGSQSSGVLSTMKSANSFARLEQQRDSVAAGETVEVLPFSELLR</sequence>
<keyword evidence="5 11" id="KW-0500">Molybdenum</keyword>
<evidence type="ECO:0000256" key="1">
    <source>
        <dbReference type="ARBA" id="ARBA00001946"/>
    </source>
</evidence>
<evidence type="ECO:0000256" key="10">
    <source>
        <dbReference type="ARBA" id="ARBA00047317"/>
    </source>
</evidence>
<dbReference type="EMBL" id="SNXI01000010">
    <property type="protein sequence ID" value="TDP32150.1"/>
    <property type="molecule type" value="Genomic_DNA"/>
</dbReference>
<comment type="function">
    <text evidence="2 11">Catalyzes the insertion of molybdate into adenylated molybdopterin with the concomitant release of AMP.</text>
</comment>
<dbReference type="Pfam" id="PF00994">
    <property type="entry name" value="MoCF_biosynth"/>
    <property type="match status" value="1"/>
</dbReference>
<dbReference type="Gene3D" id="2.40.340.10">
    <property type="entry name" value="MoeA, C-terminal, domain IV"/>
    <property type="match status" value="1"/>
</dbReference>
<dbReference type="PROSITE" id="PS01079">
    <property type="entry name" value="MOCF_BIOSYNTHESIS_2"/>
    <property type="match status" value="1"/>
</dbReference>
<dbReference type="UniPathway" id="UPA00344"/>
<dbReference type="InterPro" id="IPR005110">
    <property type="entry name" value="MoeA_linker/N"/>
</dbReference>
<dbReference type="Gene3D" id="2.170.190.11">
    <property type="entry name" value="Molybdopterin biosynthesis moea protein, domain 3"/>
    <property type="match status" value="1"/>
</dbReference>
<evidence type="ECO:0000256" key="2">
    <source>
        <dbReference type="ARBA" id="ARBA00002901"/>
    </source>
</evidence>
<dbReference type="OrthoDB" id="9804758at2"/>
<dbReference type="FunFam" id="3.40.980.10:FF:000004">
    <property type="entry name" value="Molybdopterin molybdenumtransferase"/>
    <property type="match status" value="1"/>
</dbReference>
<dbReference type="InterPro" id="IPR036688">
    <property type="entry name" value="MoeA_C_domain_IV_sf"/>
</dbReference>
<comment type="caution">
    <text evidence="13">The sequence shown here is derived from an EMBL/GenBank/DDBJ whole genome shotgun (WGS) entry which is preliminary data.</text>
</comment>
<dbReference type="Pfam" id="PF03453">
    <property type="entry name" value="MoeA_N"/>
    <property type="match status" value="1"/>
</dbReference>
<dbReference type="Proteomes" id="UP000295531">
    <property type="component" value="Unassembled WGS sequence"/>
</dbReference>
<keyword evidence="14" id="KW-1185">Reference proteome</keyword>
<dbReference type="SUPFAM" id="SSF63882">
    <property type="entry name" value="MoeA N-terminal region -like"/>
    <property type="match status" value="1"/>
</dbReference>
<evidence type="ECO:0000256" key="5">
    <source>
        <dbReference type="ARBA" id="ARBA00022505"/>
    </source>
</evidence>
<dbReference type="AlphaFoldDB" id="A0A4R6P538"/>
<comment type="similarity">
    <text evidence="4 11">Belongs to the MoeA family.</text>
</comment>
<dbReference type="GO" id="GO:0046872">
    <property type="term" value="F:metal ion binding"/>
    <property type="evidence" value="ECO:0007669"/>
    <property type="project" value="UniProtKB-UniRule"/>
</dbReference>
<dbReference type="SUPFAM" id="SSF53218">
    <property type="entry name" value="Molybdenum cofactor biosynthesis proteins"/>
    <property type="match status" value="1"/>
</dbReference>
<dbReference type="InterPro" id="IPR005111">
    <property type="entry name" value="MoeA_C_domain_IV"/>
</dbReference>
<reference evidence="13 14" key="1">
    <citation type="submission" date="2019-03" db="EMBL/GenBank/DDBJ databases">
        <title>Freshwater and sediment microbial communities from various areas in North America, analyzing microbe dynamics in response to fracking.</title>
        <authorList>
            <person name="Lamendella R."/>
        </authorList>
    </citation>
    <scope>NUCLEOTIDE SEQUENCE [LARGE SCALE GENOMIC DNA]</scope>
    <source>
        <strain evidence="13 14">18_TX</strain>
    </source>
</reference>
<dbReference type="InterPro" id="IPR008284">
    <property type="entry name" value="MoCF_biosynth_CS"/>
</dbReference>
<evidence type="ECO:0000256" key="9">
    <source>
        <dbReference type="ARBA" id="ARBA00023150"/>
    </source>
</evidence>
<evidence type="ECO:0000256" key="3">
    <source>
        <dbReference type="ARBA" id="ARBA00005046"/>
    </source>
</evidence>
<protein>
    <recommendedName>
        <fullName evidence="11">Molybdopterin molybdenumtransferase</fullName>
        <ecNumber evidence="11">2.10.1.1</ecNumber>
    </recommendedName>
</protein>
<evidence type="ECO:0000256" key="8">
    <source>
        <dbReference type="ARBA" id="ARBA00022842"/>
    </source>
</evidence>
<evidence type="ECO:0000256" key="4">
    <source>
        <dbReference type="ARBA" id="ARBA00010763"/>
    </source>
</evidence>
<dbReference type="InterPro" id="IPR038987">
    <property type="entry name" value="MoeA-like"/>
</dbReference>
<comment type="catalytic activity">
    <reaction evidence="10">
        <text>adenylyl-molybdopterin + molybdate = Mo-molybdopterin + AMP + H(+)</text>
        <dbReference type="Rhea" id="RHEA:35047"/>
        <dbReference type="ChEBI" id="CHEBI:15378"/>
        <dbReference type="ChEBI" id="CHEBI:36264"/>
        <dbReference type="ChEBI" id="CHEBI:62727"/>
        <dbReference type="ChEBI" id="CHEBI:71302"/>
        <dbReference type="ChEBI" id="CHEBI:456215"/>
        <dbReference type="EC" id="2.10.1.1"/>
    </reaction>
</comment>
<organism evidence="13 14">
    <name type="scientific">Idiomarina aquatica</name>
    <dbReference type="NCBI Taxonomy" id="1327752"/>
    <lineage>
        <taxon>Bacteria</taxon>
        <taxon>Pseudomonadati</taxon>
        <taxon>Pseudomonadota</taxon>
        <taxon>Gammaproteobacteria</taxon>
        <taxon>Alteromonadales</taxon>
        <taxon>Idiomarinaceae</taxon>
        <taxon>Idiomarina</taxon>
    </lineage>
</organism>
<evidence type="ECO:0000256" key="7">
    <source>
        <dbReference type="ARBA" id="ARBA00022723"/>
    </source>
</evidence>
<dbReference type="NCBIfam" id="NF045515">
    <property type="entry name" value="Glp_gephyrin"/>
    <property type="match status" value="1"/>
</dbReference>
<dbReference type="NCBIfam" id="TIGR00177">
    <property type="entry name" value="molyb_syn"/>
    <property type="match status" value="1"/>
</dbReference>
<evidence type="ECO:0000256" key="6">
    <source>
        <dbReference type="ARBA" id="ARBA00022679"/>
    </source>
</evidence>
<dbReference type="InterPro" id="IPR036425">
    <property type="entry name" value="MoaB/Mog-like_dom_sf"/>
</dbReference>